<dbReference type="InterPro" id="IPR011964">
    <property type="entry name" value="YVTN_b-propeller_repeat"/>
</dbReference>
<gene>
    <name evidence="1" type="ORF">D7J84_30750</name>
</gene>
<keyword evidence="1" id="KW-0614">Plasmid</keyword>
<accession>A0A9W3YL33</accession>
<reference evidence="1 2" key="1">
    <citation type="submission" date="2018-09" db="EMBL/GenBank/DDBJ databases">
        <title>Complete genome of Bacillus thuringiensis strain QZL38.</title>
        <authorList>
            <person name="Song F."/>
        </authorList>
    </citation>
    <scope>NUCLEOTIDE SEQUENCE [LARGE SCALE GENOMIC DNA]</scope>
    <source>
        <strain evidence="1 2">QZL38</strain>
        <plasmid evidence="1 2">p.1</plasmid>
    </source>
</reference>
<dbReference type="SUPFAM" id="SSF50969">
    <property type="entry name" value="YVTN repeat-like/Quinoprotein amine dehydrogenase"/>
    <property type="match status" value="1"/>
</dbReference>
<dbReference type="Proteomes" id="UP000269847">
    <property type="component" value="Plasmid p.1"/>
</dbReference>
<dbReference type="NCBIfam" id="TIGR03720">
    <property type="entry name" value="exospor_lead"/>
    <property type="match status" value="1"/>
</dbReference>
<protein>
    <submittedName>
        <fullName evidence="1">Uncharacterized protein</fullName>
    </submittedName>
</protein>
<dbReference type="InterPro" id="IPR011044">
    <property type="entry name" value="Quino_amine_DH_bsu"/>
</dbReference>
<dbReference type="NCBIfam" id="TIGR02276">
    <property type="entry name" value="beta_rpt_yvtn"/>
    <property type="match status" value="1"/>
</dbReference>
<dbReference type="Gene3D" id="2.130.10.10">
    <property type="entry name" value="YVTN repeat-like/Quinoprotein amine dehydrogenase"/>
    <property type="match status" value="1"/>
</dbReference>
<dbReference type="AlphaFoldDB" id="A0A9W3YL33"/>
<organism evidence="1 2">
    <name type="scientific">Bacillus thuringiensis</name>
    <dbReference type="NCBI Taxonomy" id="1428"/>
    <lineage>
        <taxon>Bacteria</taxon>
        <taxon>Bacillati</taxon>
        <taxon>Bacillota</taxon>
        <taxon>Bacilli</taxon>
        <taxon>Bacillales</taxon>
        <taxon>Bacillaceae</taxon>
        <taxon>Bacillus</taxon>
        <taxon>Bacillus cereus group</taxon>
    </lineage>
</organism>
<geneLocation type="plasmid" evidence="1 2">
    <name>p.1</name>
</geneLocation>
<dbReference type="InterPro" id="IPR021201">
    <property type="entry name" value="Leader_pep_exosporium"/>
</dbReference>
<dbReference type="EMBL" id="CP032614">
    <property type="protein sequence ID" value="AYF85354.1"/>
    <property type="molecule type" value="Genomic_DNA"/>
</dbReference>
<sequence>MSEKNEFESHEIVHESVFDLNLIGPTILPIPPFTFPTESTGATGPTGSISTNRIYVRNPNSNNVSVIDRITNSVIKTIPVGNAPVGVGVNP</sequence>
<name>A0A9W3YL33_BACTU</name>
<proteinExistence type="predicted"/>
<evidence type="ECO:0000313" key="1">
    <source>
        <dbReference type="EMBL" id="AYF85354.1"/>
    </source>
</evidence>
<evidence type="ECO:0000313" key="2">
    <source>
        <dbReference type="Proteomes" id="UP000269847"/>
    </source>
</evidence>
<dbReference type="InterPro" id="IPR015943">
    <property type="entry name" value="WD40/YVTN_repeat-like_dom_sf"/>
</dbReference>